<sequence>MDVTEDAVRDICTDAVFERGERYLAEGRIHEIHRVDTTVTAVVSGSRQYDVRVDLATGGFAPWCDCPYDGPGACKHVVAVLLRCVDDPPSDNGDRLDAALGGADADELRAFLRDELATDTDLRDRFLARVGEPMRQSVDELRTSIDRRFEETNPEYHVVFEPIDFTQWFDLANEHREQGRAASAATVYRALTESLDENMERVDGAYDHFSRAFSRALDGYVDCVAATERDADAVTDAVAFLTERAVSGTPFLAEHFEKAAVELQEKIDEQSCK</sequence>
<dbReference type="Proteomes" id="UP000000740">
    <property type="component" value="Chromosome 2"/>
</dbReference>
<evidence type="ECO:0000256" key="1">
    <source>
        <dbReference type="PROSITE-ProRule" id="PRU00325"/>
    </source>
</evidence>
<protein>
    <submittedName>
        <fullName evidence="3">Zinc finger SWIM domain protein</fullName>
    </submittedName>
</protein>
<keyword evidence="1" id="KW-0862">Zinc</keyword>
<accession>B9LW51</accession>
<keyword evidence="4" id="KW-1185">Reference proteome</keyword>
<evidence type="ECO:0000313" key="4">
    <source>
        <dbReference type="Proteomes" id="UP000000740"/>
    </source>
</evidence>
<dbReference type="HOGENOM" id="CLU_1044303_0_0_2"/>
<organism evidence="3 4">
    <name type="scientific">Halorubrum lacusprofundi (strain ATCC 49239 / DSM 5036 / JCM 8891 / ACAM 34)</name>
    <dbReference type="NCBI Taxonomy" id="416348"/>
    <lineage>
        <taxon>Archaea</taxon>
        <taxon>Methanobacteriati</taxon>
        <taxon>Methanobacteriota</taxon>
        <taxon>Stenosarchaea group</taxon>
        <taxon>Halobacteria</taxon>
        <taxon>Halobacteriales</taxon>
        <taxon>Haloferacaceae</taxon>
        <taxon>Halorubrum</taxon>
    </lineage>
</organism>
<feature type="domain" description="SWIM-type" evidence="2">
    <location>
        <begin position="49"/>
        <end position="85"/>
    </location>
</feature>
<dbReference type="eggNOG" id="arCOG03429">
    <property type="taxonomic scope" value="Archaea"/>
</dbReference>
<dbReference type="InterPro" id="IPR007527">
    <property type="entry name" value="Znf_SWIM"/>
</dbReference>
<dbReference type="PROSITE" id="PS50966">
    <property type="entry name" value="ZF_SWIM"/>
    <property type="match status" value="1"/>
</dbReference>
<evidence type="ECO:0000313" key="3">
    <source>
        <dbReference type="EMBL" id="ACM58441.1"/>
    </source>
</evidence>
<keyword evidence="1" id="KW-0479">Metal-binding</keyword>
<proteinExistence type="predicted"/>
<keyword evidence="1" id="KW-0863">Zinc-finger</keyword>
<dbReference type="KEGG" id="hla:Hlac_2883"/>
<dbReference type="Pfam" id="PF04434">
    <property type="entry name" value="SWIM"/>
    <property type="match status" value="1"/>
</dbReference>
<dbReference type="GO" id="GO:0008270">
    <property type="term" value="F:zinc ion binding"/>
    <property type="evidence" value="ECO:0007669"/>
    <property type="project" value="UniProtKB-KW"/>
</dbReference>
<reference evidence="3 4" key="1">
    <citation type="journal article" date="2016" name="Stand. Genomic Sci.">
        <title>Complete genome sequence of the Antarctic Halorubrum lacusprofundi type strain ACAM 34.</title>
        <authorList>
            <person name="Anderson I.J."/>
            <person name="DasSarma P."/>
            <person name="Lucas S."/>
            <person name="Copeland A."/>
            <person name="Lapidus A."/>
            <person name="Del Rio T.G."/>
            <person name="Tice H."/>
            <person name="Dalin E."/>
            <person name="Bruce D.C."/>
            <person name="Goodwin L."/>
            <person name="Pitluck S."/>
            <person name="Sims D."/>
            <person name="Brettin T.S."/>
            <person name="Detter J.C."/>
            <person name="Han C.S."/>
            <person name="Larimer F."/>
            <person name="Hauser L."/>
            <person name="Land M."/>
            <person name="Ivanova N."/>
            <person name="Richardson P."/>
            <person name="Cavicchioli R."/>
            <person name="DasSarma S."/>
            <person name="Woese C.R."/>
            <person name="Kyrpides N.C."/>
        </authorList>
    </citation>
    <scope>NUCLEOTIDE SEQUENCE [LARGE SCALE GENOMIC DNA]</scope>
    <source>
        <strain evidence="4">ATCC 49239 / DSM 5036 / JCM 8891 / ACAM 34</strain>
    </source>
</reference>
<gene>
    <name evidence="3" type="ordered locus">Hlac_2883</name>
</gene>
<dbReference type="EMBL" id="CP001366">
    <property type="protein sequence ID" value="ACM58441.1"/>
    <property type="molecule type" value="Genomic_DNA"/>
</dbReference>
<dbReference type="AlphaFoldDB" id="B9LW51"/>
<evidence type="ECO:0000259" key="2">
    <source>
        <dbReference type="PROSITE" id="PS50966"/>
    </source>
</evidence>
<dbReference type="GeneID" id="7399117"/>
<name>B9LW51_HALLT</name>
<dbReference type="RefSeq" id="WP_015911431.1">
    <property type="nucleotide sequence ID" value="NC_012028.1"/>
</dbReference>